<reference evidence="2" key="1">
    <citation type="submission" date="2019-05" db="EMBL/GenBank/DDBJ databases">
        <title>Prevotella brunnea sp. nov., isolated from a wound of a patient.</title>
        <authorList>
            <person name="Buhl M."/>
        </authorList>
    </citation>
    <scope>NUCLEOTIDE SEQUENCE [LARGE SCALE GENOMIC DNA]</scope>
    <source>
        <strain evidence="2">A2672</strain>
    </source>
</reference>
<dbReference type="RefSeq" id="WP_147785475.1">
    <property type="nucleotide sequence ID" value="NZ_SDIK01000018.1"/>
</dbReference>
<sequence length="60" mass="6896">MKTDSRYHQTFSFTVAYLFLVVAPQNKNAREAIGFSRVRSFQETITYYSASVGSDFSNFI</sequence>
<comment type="caution">
    <text evidence="1">The sequence shown here is derived from an EMBL/GenBank/DDBJ whole genome shotgun (WGS) entry which is preliminary data.</text>
</comment>
<evidence type="ECO:0000313" key="2">
    <source>
        <dbReference type="Proteomes" id="UP000321612"/>
    </source>
</evidence>
<dbReference type="EMBL" id="SDIK01000018">
    <property type="protein sequence ID" value="TXJ62823.1"/>
    <property type="molecule type" value="Genomic_DNA"/>
</dbReference>
<keyword evidence="2" id="KW-1185">Reference proteome</keyword>
<organism evidence="1 2">
    <name type="scientific">Prevotella brunnea</name>
    <dbReference type="NCBI Taxonomy" id="2508867"/>
    <lineage>
        <taxon>Bacteria</taxon>
        <taxon>Pseudomonadati</taxon>
        <taxon>Bacteroidota</taxon>
        <taxon>Bacteroidia</taxon>
        <taxon>Bacteroidales</taxon>
        <taxon>Prevotellaceae</taxon>
        <taxon>Prevotella</taxon>
    </lineage>
</organism>
<dbReference type="AlphaFoldDB" id="A0A5C8GL66"/>
<dbReference type="Proteomes" id="UP000321612">
    <property type="component" value="Unassembled WGS sequence"/>
</dbReference>
<name>A0A5C8GL66_9BACT</name>
<protein>
    <submittedName>
        <fullName evidence="1">Uncharacterized protein</fullName>
    </submittedName>
</protein>
<accession>A0A5C8GL66</accession>
<proteinExistence type="predicted"/>
<evidence type="ECO:0000313" key="1">
    <source>
        <dbReference type="EMBL" id="TXJ62823.1"/>
    </source>
</evidence>
<gene>
    <name evidence="1" type="ORF">ETF27_02920</name>
</gene>